<dbReference type="STRING" id="7244.B4LTG3"/>
<name>B4LTG3_DROVI</name>
<proteinExistence type="predicted"/>
<feature type="compositionally biased region" description="Basic and acidic residues" evidence="1">
    <location>
        <begin position="112"/>
        <end position="167"/>
    </location>
</feature>
<dbReference type="EMBL" id="CH940649">
    <property type="protein sequence ID" value="EDW63933.2"/>
    <property type="molecule type" value="Genomic_DNA"/>
</dbReference>
<protein>
    <recommendedName>
        <fullName evidence="5">Acp32CD</fullName>
    </recommendedName>
</protein>
<feature type="chain" id="PRO_5006457426" description="Acp32CD" evidence="2">
    <location>
        <begin position="22"/>
        <end position="232"/>
    </location>
</feature>
<accession>B4LTG3</accession>
<dbReference type="eggNOG" id="ENOG502RVRM">
    <property type="taxonomic scope" value="Eukaryota"/>
</dbReference>
<dbReference type="SMR" id="B4LTG3"/>
<feature type="compositionally biased region" description="Low complexity" evidence="1">
    <location>
        <begin position="193"/>
        <end position="202"/>
    </location>
</feature>
<gene>
    <name evidence="3" type="primary">Dvir\GJ10466</name>
    <name evidence="3" type="ORF">Dvir_GJ10466</name>
</gene>
<evidence type="ECO:0000256" key="1">
    <source>
        <dbReference type="SAM" id="MobiDB-lite"/>
    </source>
</evidence>
<feature type="signal peptide" evidence="2">
    <location>
        <begin position="1"/>
        <end position="21"/>
    </location>
</feature>
<feature type="region of interest" description="Disordered" evidence="1">
    <location>
        <begin position="41"/>
        <end position="175"/>
    </location>
</feature>
<keyword evidence="2" id="KW-0732">Signal</keyword>
<dbReference type="FunCoup" id="B4LTG3">
    <property type="interactions" value="36"/>
</dbReference>
<evidence type="ECO:0000313" key="4">
    <source>
        <dbReference type="Proteomes" id="UP000008792"/>
    </source>
</evidence>
<evidence type="ECO:0000313" key="3">
    <source>
        <dbReference type="EMBL" id="EDW63933.2"/>
    </source>
</evidence>
<evidence type="ECO:0008006" key="5">
    <source>
        <dbReference type="Google" id="ProtNLM"/>
    </source>
</evidence>
<keyword evidence="4" id="KW-1185">Reference proteome</keyword>
<organism evidence="3 4">
    <name type="scientific">Drosophila virilis</name>
    <name type="common">Fruit fly</name>
    <dbReference type="NCBI Taxonomy" id="7244"/>
    <lineage>
        <taxon>Eukaryota</taxon>
        <taxon>Metazoa</taxon>
        <taxon>Ecdysozoa</taxon>
        <taxon>Arthropoda</taxon>
        <taxon>Hexapoda</taxon>
        <taxon>Insecta</taxon>
        <taxon>Pterygota</taxon>
        <taxon>Neoptera</taxon>
        <taxon>Endopterygota</taxon>
        <taxon>Diptera</taxon>
        <taxon>Brachycera</taxon>
        <taxon>Muscomorpha</taxon>
        <taxon>Ephydroidea</taxon>
        <taxon>Drosophilidae</taxon>
        <taxon>Drosophila</taxon>
    </lineage>
</organism>
<dbReference type="HOGENOM" id="CLU_1103747_0_0_1"/>
<feature type="compositionally biased region" description="Acidic residues" evidence="1">
    <location>
        <begin position="223"/>
        <end position="232"/>
    </location>
</feature>
<evidence type="ECO:0000256" key="2">
    <source>
        <dbReference type="SAM" id="SignalP"/>
    </source>
</evidence>
<dbReference type="InParanoid" id="B4LTG3"/>
<sequence>MRTRLSIRILALGLLLWQLQATAVLGQKYYMNFAFNNNNPDGEGGEGSDALKGPPNGGGSAEGPASRGHSSEHEGSGDRASGDNSQQADKAGSGAGSAGDRSAGSAGAGDSGDSRAGRVQNKDKSALLDQRVHDDDDSDSHDPVDRRQKEELALAKGGNKEHSHHSSYEISIDDSFGGRYVRSIYESSESHGHGASRAGSGRDNQENDSSESQQGNGQREFGDQDYEEPLEN</sequence>
<feature type="region of interest" description="Disordered" evidence="1">
    <location>
        <begin position="187"/>
        <end position="232"/>
    </location>
</feature>
<feature type="compositionally biased region" description="Basic and acidic residues" evidence="1">
    <location>
        <begin position="69"/>
        <end position="81"/>
    </location>
</feature>
<dbReference type="Proteomes" id="UP000008792">
    <property type="component" value="Unassembled WGS sequence"/>
</dbReference>
<dbReference type="AlphaFoldDB" id="B4LTG3"/>
<reference evidence="3 4" key="1">
    <citation type="journal article" date="2007" name="Nature">
        <title>Evolution of genes and genomes on the Drosophila phylogeny.</title>
        <authorList>
            <consortium name="Drosophila 12 Genomes Consortium"/>
            <person name="Clark A.G."/>
            <person name="Eisen M.B."/>
            <person name="Smith D.R."/>
            <person name="Bergman C.M."/>
            <person name="Oliver B."/>
            <person name="Markow T.A."/>
            <person name="Kaufman T.C."/>
            <person name="Kellis M."/>
            <person name="Gelbart W."/>
            <person name="Iyer V.N."/>
            <person name="Pollard D.A."/>
            <person name="Sackton T.B."/>
            <person name="Larracuente A.M."/>
            <person name="Singh N.D."/>
            <person name="Abad J.P."/>
            <person name="Abt D.N."/>
            <person name="Adryan B."/>
            <person name="Aguade M."/>
            <person name="Akashi H."/>
            <person name="Anderson W.W."/>
            <person name="Aquadro C.F."/>
            <person name="Ardell D.H."/>
            <person name="Arguello R."/>
            <person name="Artieri C.G."/>
            <person name="Barbash D.A."/>
            <person name="Barker D."/>
            <person name="Barsanti P."/>
            <person name="Batterham P."/>
            <person name="Batzoglou S."/>
            <person name="Begun D."/>
            <person name="Bhutkar A."/>
            <person name="Blanco E."/>
            <person name="Bosak S.A."/>
            <person name="Bradley R.K."/>
            <person name="Brand A.D."/>
            <person name="Brent M.R."/>
            <person name="Brooks A.N."/>
            <person name="Brown R.H."/>
            <person name="Butlin R.K."/>
            <person name="Caggese C."/>
            <person name="Calvi B.R."/>
            <person name="Bernardo de Carvalho A."/>
            <person name="Caspi A."/>
            <person name="Castrezana S."/>
            <person name="Celniker S.E."/>
            <person name="Chang J.L."/>
            <person name="Chapple C."/>
            <person name="Chatterji S."/>
            <person name="Chinwalla A."/>
            <person name="Civetta A."/>
            <person name="Clifton S.W."/>
            <person name="Comeron J.M."/>
            <person name="Costello J.C."/>
            <person name="Coyne J.A."/>
            <person name="Daub J."/>
            <person name="David R.G."/>
            <person name="Delcher A.L."/>
            <person name="Delehaunty K."/>
            <person name="Do C.B."/>
            <person name="Ebling H."/>
            <person name="Edwards K."/>
            <person name="Eickbush T."/>
            <person name="Evans J.D."/>
            <person name="Filipski A."/>
            <person name="Findeiss S."/>
            <person name="Freyhult E."/>
            <person name="Fulton L."/>
            <person name="Fulton R."/>
            <person name="Garcia A.C."/>
            <person name="Gardiner A."/>
            <person name="Garfield D.A."/>
            <person name="Garvin B.E."/>
            <person name="Gibson G."/>
            <person name="Gilbert D."/>
            <person name="Gnerre S."/>
            <person name="Godfrey J."/>
            <person name="Good R."/>
            <person name="Gotea V."/>
            <person name="Gravely B."/>
            <person name="Greenberg A.J."/>
            <person name="Griffiths-Jones S."/>
            <person name="Gross S."/>
            <person name="Guigo R."/>
            <person name="Gustafson E.A."/>
            <person name="Haerty W."/>
            <person name="Hahn M.W."/>
            <person name="Halligan D.L."/>
            <person name="Halpern A.L."/>
            <person name="Halter G.M."/>
            <person name="Han M.V."/>
            <person name="Heger A."/>
            <person name="Hillier L."/>
            <person name="Hinrichs A.S."/>
            <person name="Holmes I."/>
            <person name="Hoskins R.A."/>
            <person name="Hubisz M.J."/>
            <person name="Hultmark D."/>
            <person name="Huntley M.A."/>
            <person name="Jaffe D.B."/>
            <person name="Jagadeeshan S."/>
            <person name="Jeck W.R."/>
            <person name="Johnson J."/>
            <person name="Jones C.D."/>
            <person name="Jordan W.C."/>
            <person name="Karpen G.H."/>
            <person name="Kataoka E."/>
            <person name="Keightley P.D."/>
            <person name="Kheradpour P."/>
            <person name="Kirkness E.F."/>
            <person name="Koerich L.B."/>
            <person name="Kristiansen K."/>
            <person name="Kudrna D."/>
            <person name="Kulathinal R.J."/>
            <person name="Kumar S."/>
            <person name="Kwok R."/>
            <person name="Lander E."/>
            <person name="Langley C.H."/>
            <person name="Lapoint R."/>
            <person name="Lazzaro B.P."/>
            <person name="Lee S.J."/>
            <person name="Levesque L."/>
            <person name="Li R."/>
            <person name="Lin C.F."/>
            <person name="Lin M.F."/>
            <person name="Lindblad-Toh K."/>
            <person name="Llopart A."/>
            <person name="Long M."/>
            <person name="Low L."/>
            <person name="Lozovsky E."/>
            <person name="Lu J."/>
            <person name="Luo M."/>
            <person name="Machado C.A."/>
            <person name="Makalowski W."/>
            <person name="Marzo M."/>
            <person name="Matsuda M."/>
            <person name="Matzkin L."/>
            <person name="McAllister B."/>
            <person name="McBride C.S."/>
            <person name="McKernan B."/>
            <person name="McKernan K."/>
            <person name="Mendez-Lago M."/>
            <person name="Minx P."/>
            <person name="Mollenhauer M.U."/>
            <person name="Montooth K."/>
            <person name="Mount S.M."/>
            <person name="Mu X."/>
            <person name="Myers E."/>
            <person name="Negre B."/>
            <person name="Newfeld S."/>
            <person name="Nielsen R."/>
            <person name="Noor M.A."/>
            <person name="O'Grady P."/>
            <person name="Pachter L."/>
            <person name="Papaceit M."/>
            <person name="Parisi M.J."/>
            <person name="Parisi M."/>
            <person name="Parts L."/>
            <person name="Pedersen J.S."/>
            <person name="Pesole G."/>
            <person name="Phillippy A.M."/>
            <person name="Ponting C.P."/>
            <person name="Pop M."/>
            <person name="Porcelli D."/>
            <person name="Powell J.R."/>
            <person name="Prohaska S."/>
            <person name="Pruitt K."/>
            <person name="Puig M."/>
            <person name="Quesneville H."/>
            <person name="Ram K.R."/>
            <person name="Rand D."/>
            <person name="Rasmussen M.D."/>
            <person name="Reed L.K."/>
            <person name="Reenan R."/>
            <person name="Reily A."/>
            <person name="Remington K.A."/>
            <person name="Rieger T.T."/>
            <person name="Ritchie M.G."/>
            <person name="Robin C."/>
            <person name="Rogers Y.H."/>
            <person name="Rohde C."/>
            <person name="Rozas J."/>
            <person name="Rubenfield M.J."/>
            <person name="Ruiz A."/>
            <person name="Russo S."/>
            <person name="Salzberg S.L."/>
            <person name="Sanchez-Gracia A."/>
            <person name="Saranga D.J."/>
            <person name="Sato H."/>
            <person name="Schaeffer S.W."/>
            <person name="Schatz M.C."/>
            <person name="Schlenke T."/>
            <person name="Schwartz R."/>
            <person name="Segarra C."/>
            <person name="Singh R.S."/>
            <person name="Sirot L."/>
            <person name="Sirota M."/>
            <person name="Sisneros N.B."/>
            <person name="Smith C.D."/>
            <person name="Smith T.F."/>
            <person name="Spieth J."/>
            <person name="Stage D.E."/>
            <person name="Stark A."/>
            <person name="Stephan W."/>
            <person name="Strausberg R.L."/>
            <person name="Strempel S."/>
            <person name="Sturgill D."/>
            <person name="Sutton G."/>
            <person name="Sutton G.G."/>
            <person name="Tao W."/>
            <person name="Teichmann S."/>
            <person name="Tobari Y.N."/>
            <person name="Tomimura Y."/>
            <person name="Tsolas J.M."/>
            <person name="Valente V.L."/>
            <person name="Venter E."/>
            <person name="Venter J.C."/>
            <person name="Vicario S."/>
            <person name="Vieira F.G."/>
            <person name="Vilella A.J."/>
            <person name="Villasante A."/>
            <person name="Walenz B."/>
            <person name="Wang J."/>
            <person name="Wasserman M."/>
            <person name="Watts T."/>
            <person name="Wilson D."/>
            <person name="Wilson R.K."/>
            <person name="Wing R.A."/>
            <person name="Wolfner M.F."/>
            <person name="Wong A."/>
            <person name="Wong G.K."/>
            <person name="Wu C.I."/>
            <person name="Wu G."/>
            <person name="Yamamoto D."/>
            <person name="Yang H.P."/>
            <person name="Yang S.P."/>
            <person name="Yorke J.A."/>
            <person name="Yoshida K."/>
            <person name="Zdobnov E."/>
            <person name="Zhang P."/>
            <person name="Zhang Y."/>
            <person name="Zimin A.V."/>
            <person name="Baldwin J."/>
            <person name="Abdouelleil A."/>
            <person name="Abdulkadir J."/>
            <person name="Abebe A."/>
            <person name="Abera B."/>
            <person name="Abreu J."/>
            <person name="Acer S.C."/>
            <person name="Aftuck L."/>
            <person name="Alexander A."/>
            <person name="An P."/>
            <person name="Anderson E."/>
            <person name="Anderson S."/>
            <person name="Arachi H."/>
            <person name="Azer M."/>
            <person name="Bachantsang P."/>
            <person name="Barry A."/>
            <person name="Bayul T."/>
            <person name="Berlin A."/>
            <person name="Bessette D."/>
            <person name="Bloom T."/>
            <person name="Blye J."/>
            <person name="Boguslavskiy L."/>
            <person name="Bonnet C."/>
            <person name="Boukhgalter B."/>
            <person name="Bourzgui I."/>
            <person name="Brown A."/>
            <person name="Cahill P."/>
            <person name="Channer S."/>
            <person name="Cheshatsang Y."/>
            <person name="Chuda L."/>
            <person name="Citroen M."/>
            <person name="Collymore A."/>
            <person name="Cooke P."/>
            <person name="Costello M."/>
            <person name="D'Aco K."/>
            <person name="Daza R."/>
            <person name="De Haan G."/>
            <person name="DeGray S."/>
            <person name="DeMaso C."/>
            <person name="Dhargay N."/>
            <person name="Dooley K."/>
            <person name="Dooley E."/>
            <person name="Doricent M."/>
            <person name="Dorje P."/>
            <person name="Dorjee K."/>
            <person name="Dupes A."/>
            <person name="Elong R."/>
            <person name="Falk J."/>
            <person name="Farina A."/>
            <person name="Faro S."/>
            <person name="Ferguson D."/>
            <person name="Fisher S."/>
            <person name="Foley C.D."/>
            <person name="Franke A."/>
            <person name="Friedrich D."/>
            <person name="Gadbois L."/>
            <person name="Gearin G."/>
            <person name="Gearin C.R."/>
            <person name="Giannoukos G."/>
            <person name="Goode T."/>
            <person name="Graham J."/>
            <person name="Grandbois E."/>
            <person name="Grewal S."/>
            <person name="Gyaltsen K."/>
            <person name="Hafez N."/>
            <person name="Hagos B."/>
            <person name="Hall J."/>
            <person name="Henson C."/>
            <person name="Hollinger A."/>
            <person name="Honan T."/>
            <person name="Huard M.D."/>
            <person name="Hughes L."/>
            <person name="Hurhula B."/>
            <person name="Husby M.E."/>
            <person name="Kamat A."/>
            <person name="Kanga B."/>
            <person name="Kashin S."/>
            <person name="Khazanovich D."/>
            <person name="Kisner P."/>
            <person name="Lance K."/>
            <person name="Lara M."/>
            <person name="Lee W."/>
            <person name="Lennon N."/>
            <person name="Letendre F."/>
            <person name="LeVine R."/>
            <person name="Lipovsky A."/>
            <person name="Liu X."/>
            <person name="Liu J."/>
            <person name="Liu S."/>
            <person name="Lokyitsang T."/>
            <person name="Lokyitsang Y."/>
            <person name="Lubonja R."/>
            <person name="Lui A."/>
            <person name="MacDonald P."/>
            <person name="Magnisalis V."/>
            <person name="Maru K."/>
            <person name="Matthews C."/>
            <person name="McCusker W."/>
            <person name="McDonough S."/>
            <person name="Mehta T."/>
            <person name="Meldrim J."/>
            <person name="Meneus L."/>
            <person name="Mihai O."/>
            <person name="Mihalev A."/>
            <person name="Mihova T."/>
            <person name="Mittelman R."/>
            <person name="Mlenga V."/>
            <person name="Montmayeur A."/>
            <person name="Mulrain L."/>
            <person name="Navidi A."/>
            <person name="Naylor J."/>
            <person name="Negash T."/>
            <person name="Nguyen T."/>
            <person name="Nguyen N."/>
            <person name="Nicol R."/>
            <person name="Norbu C."/>
            <person name="Norbu N."/>
            <person name="Novod N."/>
            <person name="O'Neill B."/>
            <person name="Osman S."/>
            <person name="Markiewicz E."/>
            <person name="Oyono O.L."/>
            <person name="Patti C."/>
            <person name="Phunkhang P."/>
            <person name="Pierre F."/>
            <person name="Priest M."/>
            <person name="Raghuraman S."/>
            <person name="Rege F."/>
            <person name="Reyes R."/>
            <person name="Rise C."/>
            <person name="Rogov P."/>
            <person name="Ross K."/>
            <person name="Ryan E."/>
            <person name="Settipalli S."/>
            <person name="Shea T."/>
            <person name="Sherpa N."/>
            <person name="Shi L."/>
            <person name="Shih D."/>
            <person name="Sparrow T."/>
            <person name="Spaulding J."/>
            <person name="Stalker J."/>
            <person name="Stange-Thomann N."/>
            <person name="Stavropoulos S."/>
            <person name="Stone C."/>
            <person name="Strader C."/>
            <person name="Tesfaye S."/>
            <person name="Thomson T."/>
            <person name="Thoulutsang Y."/>
            <person name="Thoulutsang D."/>
            <person name="Topham K."/>
            <person name="Topping I."/>
            <person name="Tsamla T."/>
            <person name="Vassiliev H."/>
            <person name="Vo A."/>
            <person name="Wangchuk T."/>
            <person name="Wangdi T."/>
            <person name="Weiand M."/>
            <person name="Wilkinson J."/>
            <person name="Wilson A."/>
            <person name="Yadav S."/>
            <person name="Young G."/>
            <person name="Yu Q."/>
            <person name="Zembek L."/>
            <person name="Zhong D."/>
            <person name="Zimmer A."/>
            <person name="Zwirko Z."/>
            <person name="Jaffe D.B."/>
            <person name="Alvarez P."/>
            <person name="Brockman W."/>
            <person name="Butler J."/>
            <person name="Chin C."/>
            <person name="Gnerre S."/>
            <person name="Grabherr M."/>
            <person name="Kleber M."/>
            <person name="Mauceli E."/>
            <person name="MacCallum I."/>
        </authorList>
    </citation>
    <scope>NUCLEOTIDE SEQUENCE [LARGE SCALE GENOMIC DNA]</scope>
    <source>
        <strain evidence="4">Tucson 15010-1051.87</strain>
    </source>
</reference>